<dbReference type="Proteomes" id="UP001214628">
    <property type="component" value="Chromosome 1"/>
</dbReference>
<feature type="compositionally biased region" description="Polar residues" evidence="1">
    <location>
        <begin position="95"/>
        <end position="104"/>
    </location>
</feature>
<evidence type="ECO:0000259" key="2">
    <source>
        <dbReference type="Pfam" id="PF12090"/>
    </source>
</evidence>
<feature type="domain" description="Spt20-like SEP" evidence="2">
    <location>
        <begin position="23"/>
        <end position="214"/>
    </location>
</feature>
<feature type="region of interest" description="Disordered" evidence="1">
    <location>
        <begin position="305"/>
        <end position="396"/>
    </location>
</feature>
<proteinExistence type="predicted"/>
<reference evidence="3" key="1">
    <citation type="submission" date="2023-02" db="EMBL/GenBank/DDBJ databases">
        <title>Mating type loci evolution in Malassezia.</title>
        <authorList>
            <person name="Coelho M.A."/>
        </authorList>
    </citation>
    <scope>NUCLEOTIDE SEQUENCE</scope>
    <source>
        <strain evidence="3">CBS 14136</strain>
    </source>
</reference>
<dbReference type="GO" id="GO:0003712">
    <property type="term" value="F:transcription coregulator activity"/>
    <property type="evidence" value="ECO:0007669"/>
    <property type="project" value="InterPro"/>
</dbReference>
<evidence type="ECO:0000313" key="3">
    <source>
        <dbReference type="EMBL" id="WFD41950.1"/>
    </source>
</evidence>
<dbReference type="EMBL" id="CP118375">
    <property type="protein sequence ID" value="WFD41950.1"/>
    <property type="molecule type" value="Genomic_DNA"/>
</dbReference>
<feature type="region of interest" description="Disordered" evidence="1">
    <location>
        <begin position="265"/>
        <end position="287"/>
    </location>
</feature>
<dbReference type="InterPro" id="IPR021950">
    <property type="entry name" value="Spt20"/>
</dbReference>
<organism evidence="3 4">
    <name type="scientific">Malassezia psittaci</name>
    <dbReference type="NCBI Taxonomy" id="1821823"/>
    <lineage>
        <taxon>Eukaryota</taxon>
        <taxon>Fungi</taxon>
        <taxon>Dikarya</taxon>
        <taxon>Basidiomycota</taxon>
        <taxon>Ustilaginomycotina</taxon>
        <taxon>Malasseziomycetes</taxon>
        <taxon>Malasseziales</taxon>
        <taxon>Malasseziaceae</taxon>
        <taxon>Malassezia</taxon>
    </lineage>
</organism>
<dbReference type="InterPro" id="IPR046468">
    <property type="entry name" value="Spt20-like_SEP"/>
</dbReference>
<dbReference type="Pfam" id="PF12090">
    <property type="entry name" value="Spt20_SEP"/>
    <property type="match status" value="1"/>
</dbReference>
<feature type="compositionally biased region" description="Polar residues" evidence="1">
    <location>
        <begin position="464"/>
        <end position="485"/>
    </location>
</feature>
<evidence type="ECO:0000313" key="4">
    <source>
        <dbReference type="Proteomes" id="UP001214628"/>
    </source>
</evidence>
<name>A0AAF0F368_9BASI</name>
<dbReference type="AlphaFoldDB" id="A0AAF0F368"/>
<feature type="compositionally biased region" description="Basic residues" evidence="1">
    <location>
        <begin position="335"/>
        <end position="347"/>
    </location>
</feature>
<feature type="region of interest" description="Disordered" evidence="1">
    <location>
        <begin position="91"/>
        <end position="121"/>
    </location>
</feature>
<sequence length="492" mass="54727">MASSASVYNYQRTVRQILKRHRKDPASFVLHIHQNLLRFEKQDGCFMFDSRTKDFLHYIRDQELPVDLIEVFEQAGITFFEGCLVVEVHDHRKPPTSSDSSGRNDFTRCDQRPTGPMYLRDGGRYGMNSMNSLRSSNDQSQNTLSSPNGVEIYRVVLQPTAEALWSDLKTMDAKQGGLWSDQDALRIESTILNLTAPPLCLTPDPHAMRIANAMLSSTMPPHPYPMTPAFTPYRLDKITKQKMNSVELELERSQDARREQIMSMMKDGWKSSPTNKPGNGDLVSDQPFAPQFSRINFIRNWRKSRAETTTASQKDFAPSTKQSEPPSQTSTASSAKKRKSVKPKSGQKKGEATSPGEDGGDKARAKTKRRKTDEIGSPTAKSEQSQTMLYPGDNSAPVLRAQSLGQFPYGMPQTLTGKLPSGEVSLGKSNENPIPPSNIMPNQAMLAGFGTPTLGLQTPPAPSFSPSQNPLGNMPNQPTKPNEQDPNVWMYK</sequence>
<keyword evidence="4" id="KW-1185">Reference proteome</keyword>
<dbReference type="GO" id="GO:0000124">
    <property type="term" value="C:SAGA complex"/>
    <property type="evidence" value="ECO:0007669"/>
    <property type="project" value="InterPro"/>
</dbReference>
<dbReference type="PANTHER" id="PTHR13526">
    <property type="entry name" value="TRANSCRIPTION FACTOR SPT20 HOMOLOG"/>
    <property type="match status" value="1"/>
</dbReference>
<feature type="region of interest" description="Disordered" evidence="1">
    <location>
        <begin position="409"/>
        <end position="492"/>
    </location>
</feature>
<protein>
    <submittedName>
        <fullName evidence="3">Transcription factor spt20</fullName>
    </submittedName>
</protein>
<feature type="compositionally biased region" description="Polar residues" evidence="1">
    <location>
        <begin position="307"/>
        <end position="325"/>
    </location>
</feature>
<accession>A0AAF0F368</accession>
<dbReference type="GO" id="GO:0006357">
    <property type="term" value="P:regulation of transcription by RNA polymerase II"/>
    <property type="evidence" value="ECO:0007669"/>
    <property type="project" value="TreeGrafter"/>
</dbReference>
<feature type="compositionally biased region" description="Polar residues" evidence="1">
    <location>
        <begin position="379"/>
        <end position="388"/>
    </location>
</feature>
<dbReference type="PANTHER" id="PTHR13526:SF8">
    <property type="entry name" value="TRANSCRIPTION FACTOR SPT20 HOMOLOG"/>
    <property type="match status" value="1"/>
</dbReference>
<evidence type="ECO:0000256" key="1">
    <source>
        <dbReference type="SAM" id="MobiDB-lite"/>
    </source>
</evidence>
<gene>
    <name evidence="3" type="primary">SPT20</name>
    <name evidence="3" type="ORF">MPSI1_000588</name>
</gene>